<dbReference type="Pfam" id="PF07973">
    <property type="entry name" value="tRNA_SAD"/>
    <property type="match status" value="1"/>
</dbReference>
<evidence type="ECO:0000256" key="1">
    <source>
        <dbReference type="ARBA" id="ARBA00022490"/>
    </source>
</evidence>
<sequence length="241" mass="27763">MTTELYLTDSYQMTCPSEIIFISPDRKTVALNQTIIYPGGGGQPRDIASLWIDDAEYPIEDITRDQDYSYLYHLAEALPENVQEVTIKIDAAYRLKNMRYHTLLHLTSGYFYKHYGALATSNQIEEDHARLEIKFPEETVPEKLEKEFLQAELEKLIQADYPVTIEHTTREKLTENHDLVRTYVNLVPEFITDIRLVKIADVDVQTCAGTHVTSTKEVGQISVEQLKNKGRLKKRIKVTLI</sequence>
<reference evidence="5 6" key="1">
    <citation type="submission" date="2021-06" db="EMBL/GenBank/DDBJ databases">
        <title>Enterococcus alishanensis sp. nov., a novel lactic acid bacterium isolated from fresh coffee beans.</title>
        <authorList>
            <person name="Chen Y.-S."/>
        </authorList>
    </citation>
    <scope>NUCLEOTIDE SEQUENCE [LARGE SCALE GENOMIC DNA]</scope>
    <source>
        <strain evidence="5 6">ALS3</strain>
    </source>
</reference>
<keyword evidence="2" id="KW-0479">Metal-binding</keyword>
<evidence type="ECO:0000313" key="5">
    <source>
        <dbReference type="EMBL" id="MBV7391983.1"/>
    </source>
</evidence>
<keyword evidence="6" id="KW-1185">Reference proteome</keyword>
<accession>A0ABS6TGC7</accession>
<comment type="caution">
    <text evidence="5">The sequence shown here is derived from an EMBL/GenBank/DDBJ whole genome shotgun (WGS) entry which is preliminary data.</text>
</comment>
<organism evidence="5 6">
    <name type="scientific">Enterococcus alishanensis</name>
    <dbReference type="NCBI Taxonomy" id="1303817"/>
    <lineage>
        <taxon>Bacteria</taxon>
        <taxon>Bacillati</taxon>
        <taxon>Bacillota</taxon>
        <taxon>Bacilli</taxon>
        <taxon>Lactobacillales</taxon>
        <taxon>Enterococcaceae</taxon>
        <taxon>Enterococcus</taxon>
    </lineage>
</organism>
<dbReference type="InterPro" id="IPR012947">
    <property type="entry name" value="tRNA_SAD"/>
</dbReference>
<name>A0ABS6TGC7_9ENTE</name>
<keyword evidence="3" id="KW-0862">Zinc</keyword>
<keyword evidence="1" id="KW-0963">Cytoplasm</keyword>
<evidence type="ECO:0000256" key="3">
    <source>
        <dbReference type="ARBA" id="ARBA00022833"/>
    </source>
</evidence>
<feature type="domain" description="Threonyl/alanyl tRNA synthetase SAD" evidence="4">
    <location>
        <begin position="194"/>
        <end position="237"/>
    </location>
</feature>
<evidence type="ECO:0000313" key="6">
    <source>
        <dbReference type="Proteomes" id="UP000774130"/>
    </source>
</evidence>
<proteinExistence type="predicted"/>
<gene>
    <name evidence="5" type="ORF">KUA55_14980</name>
</gene>
<evidence type="ECO:0000256" key="2">
    <source>
        <dbReference type="ARBA" id="ARBA00022723"/>
    </source>
</evidence>
<dbReference type="Proteomes" id="UP000774130">
    <property type="component" value="Unassembled WGS sequence"/>
</dbReference>
<evidence type="ECO:0000259" key="4">
    <source>
        <dbReference type="SMART" id="SM00863"/>
    </source>
</evidence>
<dbReference type="PANTHER" id="PTHR43462">
    <property type="entry name" value="ALANYL-TRNA EDITING PROTEIN"/>
    <property type="match status" value="1"/>
</dbReference>
<dbReference type="RefSeq" id="WP_218327199.1">
    <property type="nucleotide sequence ID" value="NZ_JAHUZB010000007.1"/>
</dbReference>
<dbReference type="InterPro" id="IPR051335">
    <property type="entry name" value="Alanyl-tRNA_Editing_Enzymes"/>
</dbReference>
<dbReference type="EMBL" id="JAHUZB010000007">
    <property type="protein sequence ID" value="MBV7391983.1"/>
    <property type="molecule type" value="Genomic_DNA"/>
</dbReference>
<dbReference type="SMART" id="SM00863">
    <property type="entry name" value="tRNA_SAD"/>
    <property type="match status" value="1"/>
</dbReference>
<protein>
    <submittedName>
        <fullName evidence="5">Alanyl-tRNA editing protein</fullName>
    </submittedName>
</protein>
<dbReference type="PANTHER" id="PTHR43462:SF1">
    <property type="entry name" value="ALANYL-TRNA EDITING PROTEIN AARSD1"/>
    <property type="match status" value="1"/>
</dbReference>